<protein>
    <submittedName>
        <fullName evidence="1">Transcription initiation factor-like protein</fullName>
    </submittedName>
</protein>
<name>A0A8S5VLM9_9CAUD</name>
<dbReference type="EMBL" id="BK035299">
    <property type="protein sequence ID" value="DAG91994.1"/>
    <property type="molecule type" value="Genomic_DNA"/>
</dbReference>
<proteinExistence type="predicted"/>
<evidence type="ECO:0000313" key="1">
    <source>
        <dbReference type="EMBL" id="DAG91994.1"/>
    </source>
</evidence>
<accession>A0A8S5VLM9</accession>
<sequence>MNSIAKQNPGRISRRGFLCTFSQVCTKVCISN</sequence>
<organism evidence="1">
    <name type="scientific">Ackermannviridae sp</name>
    <dbReference type="NCBI Taxonomy" id="2831612"/>
    <lineage>
        <taxon>Viruses</taxon>
        <taxon>Duplodnaviria</taxon>
        <taxon>Heunggongvirae</taxon>
        <taxon>Uroviricota</taxon>
        <taxon>Caudoviricetes</taxon>
        <taxon>Pantevenvirales</taxon>
        <taxon>Ackermannviridae</taxon>
    </lineage>
</organism>
<reference evidence="1" key="1">
    <citation type="journal article" date="2021" name="Proc. Natl. Acad. Sci. U.S.A.">
        <title>A Catalog of Tens of Thousands of Viruses from Human Metagenomes Reveals Hidden Associations with Chronic Diseases.</title>
        <authorList>
            <person name="Tisza M.J."/>
            <person name="Buck C.B."/>
        </authorList>
    </citation>
    <scope>NUCLEOTIDE SEQUENCE</scope>
    <source>
        <strain evidence="1">CtchT39</strain>
    </source>
</reference>